<dbReference type="Proteomes" id="UP001438189">
    <property type="component" value="Unassembled WGS sequence"/>
</dbReference>
<dbReference type="SUPFAM" id="SSF51735">
    <property type="entry name" value="NAD(P)-binding Rossmann-fold domains"/>
    <property type="match status" value="1"/>
</dbReference>
<dbReference type="Gene3D" id="3.90.25.10">
    <property type="entry name" value="UDP-galactose 4-epimerase, domain 1"/>
    <property type="match status" value="1"/>
</dbReference>
<reference evidence="1 2" key="1">
    <citation type="submission" date="2024-06" db="EMBL/GenBank/DDBJ databases">
        <title>Genome sequencing of Agrobacterium spp. from tobacco in Serbia.</title>
        <authorList>
            <person name="Ilicic R.J."/>
            <person name="Studholme D.J."/>
            <person name="Jelusic A."/>
            <person name="Barac G."/>
            <person name="Bagi F."/>
            <person name="Popovic Milovanovic T."/>
        </authorList>
    </citation>
    <scope>NUCLEOTIDE SEQUENCE [LARGE SCALE GENOMIC DNA]</scope>
    <source>
        <strain evidence="1 2">DA1</strain>
    </source>
</reference>
<dbReference type="InterPro" id="IPR051604">
    <property type="entry name" value="Ergot_Alk_Oxidoreductase"/>
</dbReference>
<comment type="caution">
    <text evidence="1">The sequence shown here is derived from an EMBL/GenBank/DDBJ whole genome shotgun (WGS) entry which is preliminary data.</text>
</comment>
<dbReference type="PANTHER" id="PTHR43162">
    <property type="match status" value="1"/>
</dbReference>
<evidence type="ECO:0000313" key="1">
    <source>
        <dbReference type="EMBL" id="MES4992530.1"/>
    </source>
</evidence>
<gene>
    <name evidence="1" type="ORF">ABVB70_19595</name>
</gene>
<dbReference type="AlphaFoldDB" id="A0ABD5LPY1"/>
<dbReference type="InterPro" id="IPR036291">
    <property type="entry name" value="NAD(P)-bd_dom_sf"/>
</dbReference>
<organism evidence="1 2">
    <name type="scientific">Agrobacterium radiobacter</name>
    <dbReference type="NCBI Taxonomy" id="362"/>
    <lineage>
        <taxon>Bacteria</taxon>
        <taxon>Pseudomonadati</taxon>
        <taxon>Pseudomonadota</taxon>
        <taxon>Alphaproteobacteria</taxon>
        <taxon>Hyphomicrobiales</taxon>
        <taxon>Rhizobiaceae</taxon>
        <taxon>Rhizobium/Agrobacterium group</taxon>
        <taxon>Agrobacterium</taxon>
        <taxon>Agrobacterium tumefaciens complex</taxon>
    </lineage>
</organism>
<dbReference type="EMBL" id="JBETME010000008">
    <property type="protein sequence ID" value="MES4992530.1"/>
    <property type="molecule type" value="Genomic_DNA"/>
</dbReference>
<dbReference type="PANTHER" id="PTHR43162:SF1">
    <property type="entry name" value="PRESTALK A DIFFERENTIATION PROTEIN A"/>
    <property type="match status" value="1"/>
</dbReference>
<sequence length="76" mass="8111">MIVMTTGGAPTAWIDARDIASVAIWLLLNRIHVGEALTLTGPEGLTLAQVAARISEIVGHPVKFVEESTKAAEDRM</sequence>
<protein>
    <submittedName>
        <fullName evidence="1">Uncharacterized protein</fullName>
    </submittedName>
</protein>
<evidence type="ECO:0000313" key="2">
    <source>
        <dbReference type="Proteomes" id="UP001438189"/>
    </source>
</evidence>
<dbReference type="RefSeq" id="WP_353574481.1">
    <property type="nucleotide sequence ID" value="NZ_JBETME010000008.1"/>
</dbReference>
<accession>A0ABD5LPY1</accession>
<name>A0ABD5LPY1_AGRRD</name>
<dbReference type="Gene3D" id="3.40.50.720">
    <property type="entry name" value="NAD(P)-binding Rossmann-like Domain"/>
    <property type="match status" value="1"/>
</dbReference>
<proteinExistence type="predicted"/>